<name>A0A5B7GCE4_PORTR</name>
<dbReference type="Proteomes" id="UP000324222">
    <property type="component" value="Unassembled WGS sequence"/>
</dbReference>
<dbReference type="EMBL" id="VSRR010013081">
    <property type="protein sequence ID" value="MPC55329.1"/>
    <property type="molecule type" value="Genomic_DNA"/>
</dbReference>
<evidence type="ECO:0000313" key="1">
    <source>
        <dbReference type="EMBL" id="MPC55329.1"/>
    </source>
</evidence>
<accession>A0A5B7GCE4</accession>
<protein>
    <submittedName>
        <fullName evidence="1">Uncharacterized protein</fullName>
    </submittedName>
</protein>
<evidence type="ECO:0000313" key="2">
    <source>
        <dbReference type="Proteomes" id="UP000324222"/>
    </source>
</evidence>
<reference evidence="1 2" key="1">
    <citation type="submission" date="2019-05" db="EMBL/GenBank/DDBJ databases">
        <title>Another draft genome of Portunus trituberculatus and its Hox gene families provides insights of decapod evolution.</title>
        <authorList>
            <person name="Jeong J.-H."/>
            <person name="Song I."/>
            <person name="Kim S."/>
            <person name="Choi T."/>
            <person name="Kim D."/>
            <person name="Ryu S."/>
            <person name="Kim W."/>
        </authorList>
    </citation>
    <scope>NUCLEOTIDE SEQUENCE [LARGE SCALE GENOMIC DNA]</scope>
    <source>
        <tissue evidence="1">Muscle</tissue>
    </source>
</reference>
<keyword evidence="2" id="KW-1185">Reference proteome</keyword>
<comment type="caution">
    <text evidence="1">The sequence shown here is derived from an EMBL/GenBank/DDBJ whole genome shotgun (WGS) entry which is preliminary data.</text>
</comment>
<dbReference type="AlphaFoldDB" id="A0A5B7GCE4"/>
<sequence length="142" mass="14837">MLATNTDSFSSTTPTVIVDIMGPRSALAAPVSTTRGHERPSTAPDTRTASAVALLQHFTQTDPGTTWLDSSPNSQPAFVSPHHHDVLQLRADITAMPPPSKVLAASLGGRTCSHILQRACPPLTAAVTAPMTTFATLPVEAT</sequence>
<gene>
    <name evidence="1" type="ORF">E2C01_049260</name>
</gene>
<organism evidence="1 2">
    <name type="scientific">Portunus trituberculatus</name>
    <name type="common">Swimming crab</name>
    <name type="synonym">Neptunus trituberculatus</name>
    <dbReference type="NCBI Taxonomy" id="210409"/>
    <lineage>
        <taxon>Eukaryota</taxon>
        <taxon>Metazoa</taxon>
        <taxon>Ecdysozoa</taxon>
        <taxon>Arthropoda</taxon>
        <taxon>Crustacea</taxon>
        <taxon>Multicrustacea</taxon>
        <taxon>Malacostraca</taxon>
        <taxon>Eumalacostraca</taxon>
        <taxon>Eucarida</taxon>
        <taxon>Decapoda</taxon>
        <taxon>Pleocyemata</taxon>
        <taxon>Brachyura</taxon>
        <taxon>Eubrachyura</taxon>
        <taxon>Portunoidea</taxon>
        <taxon>Portunidae</taxon>
        <taxon>Portuninae</taxon>
        <taxon>Portunus</taxon>
    </lineage>
</organism>
<proteinExistence type="predicted"/>